<dbReference type="InterPro" id="IPR000719">
    <property type="entry name" value="Prot_kinase_dom"/>
</dbReference>
<dbReference type="GO" id="GO:0004674">
    <property type="term" value="F:protein serine/threonine kinase activity"/>
    <property type="evidence" value="ECO:0007669"/>
    <property type="project" value="TreeGrafter"/>
</dbReference>
<dbReference type="Proteomes" id="UP000002035">
    <property type="component" value="Unassembled WGS sequence"/>
</dbReference>
<protein>
    <recommendedName>
        <fullName evidence="1">Protein kinase domain-containing protein</fullName>
    </recommendedName>
</protein>
<dbReference type="STRING" id="554155.C5FLR1"/>
<proteinExistence type="predicted"/>
<dbReference type="SMART" id="SM00220">
    <property type="entry name" value="S_TKc"/>
    <property type="match status" value="1"/>
</dbReference>
<gene>
    <name evidence="2" type="ORF">MCYG_03452</name>
</gene>
<dbReference type="Gene3D" id="1.10.510.10">
    <property type="entry name" value="Transferase(Phosphotransferase) domain 1"/>
    <property type="match status" value="1"/>
</dbReference>
<dbReference type="GeneID" id="9222665"/>
<dbReference type="InterPro" id="IPR008271">
    <property type="entry name" value="Ser/Thr_kinase_AS"/>
</dbReference>
<evidence type="ECO:0000313" key="2">
    <source>
        <dbReference type="EMBL" id="EEQ30633.1"/>
    </source>
</evidence>
<dbReference type="AlphaFoldDB" id="C5FLR1"/>
<dbReference type="PANTHER" id="PTHR24361">
    <property type="entry name" value="MITOGEN-ACTIVATED KINASE KINASE KINASE"/>
    <property type="match status" value="1"/>
</dbReference>
<dbReference type="InterPro" id="IPR011009">
    <property type="entry name" value="Kinase-like_dom_sf"/>
</dbReference>
<dbReference type="RefSeq" id="XP_002847946.1">
    <property type="nucleotide sequence ID" value="XM_002847900.1"/>
</dbReference>
<dbReference type="GO" id="GO:0005737">
    <property type="term" value="C:cytoplasm"/>
    <property type="evidence" value="ECO:0007669"/>
    <property type="project" value="TreeGrafter"/>
</dbReference>
<dbReference type="SUPFAM" id="SSF56112">
    <property type="entry name" value="Protein kinase-like (PK-like)"/>
    <property type="match status" value="1"/>
</dbReference>
<sequence>MSTAHQPTKEPLIPGTSLRSDSGCSYKIEETLIERRKPLLCVYRASPRLPSKKARIEVLRCALRGLHDMHKENIAHNDVKADNIMIDYEENAPGHMDIKSVQIADLEDTVLLPVGNWIKGTMCGNAIWRSPESWCRARQNISSDIFSFGIVMIYVMADEMVFRVGKDKLEAEDSWHHVLRRHVSYFADEDGLNGFLKHIGKENPFYERFVALASSFGPGEGRQPFQTWNYIDPDLRDLVGKMTSLDPVRRITAGEALEHRWFRQAD</sequence>
<dbReference type="Pfam" id="PF00069">
    <property type="entry name" value="Pkinase"/>
    <property type="match status" value="1"/>
</dbReference>
<name>C5FLR1_ARTOC</name>
<evidence type="ECO:0000259" key="1">
    <source>
        <dbReference type="PROSITE" id="PS50011"/>
    </source>
</evidence>
<dbReference type="eggNOG" id="KOG0603">
    <property type="taxonomic scope" value="Eukaryota"/>
</dbReference>
<dbReference type="OrthoDB" id="4062651at2759"/>
<dbReference type="PROSITE" id="PS00108">
    <property type="entry name" value="PROTEIN_KINASE_ST"/>
    <property type="match status" value="1"/>
</dbReference>
<dbReference type="EMBL" id="DS995703">
    <property type="protein sequence ID" value="EEQ30633.1"/>
    <property type="molecule type" value="Genomic_DNA"/>
</dbReference>
<dbReference type="HOGENOM" id="CLU_054430_0_1_1"/>
<dbReference type="PROSITE" id="PS50011">
    <property type="entry name" value="PROTEIN_KINASE_DOM"/>
    <property type="match status" value="1"/>
</dbReference>
<dbReference type="OMA" id="WARSRQN"/>
<evidence type="ECO:0000313" key="3">
    <source>
        <dbReference type="Proteomes" id="UP000002035"/>
    </source>
</evidence>
<dbReference type="VEuPathDB" id="FungiDB:MCYG_03452"/>
<reference evidence="3" key="1">
    <citation type="journal article" date="2012" name="MBio">
        <title>Comparative genome analysis of Trichophyton rubrum and related dermatophytes reveals candidate genes involved in infection.</title>
        <authorList>
            <person name="Martinez D.A."/>
            <person name="Oliver B.G."/>
            <person name="Graeser Y."/>
            <person name="Goldberg J.M."/>
            <person name="Li W."/>
            <person name="Martinez-Rossi N.M."/>
            <person name="Monod M."/>
            <person name="Shelest E."/>
            <person name="Barton R.C."/>
            <person name="Birch E."/>
            <person name="Brakhage A.A."/>
            <person name="Chen Z."/>
            <person name="Gurr S.J."/>
            <person name="Heiman D."/>
            <person name="Heitman J."/>
            <person name="Kosti I."/>
            <person name="Rossi A."/>
            <person name="Saif S."/>
            <person name="Samalova M."/>
            <person name="Saunders C.W."/>
            <person name="Shea T."/>
            <person name="Summerbell R.C."/>
            <person name="Xu J."/>
            <person name="Young S."/>
            <person name="Zeng Q."/>
            <person name="Birren B.W."/>
            <person name="Cuomo C.A."/>
            <person name="White T.C."/>
        </authorList>
    </citation>
    <scope>NUCLEOTIDE SEQUENCE [LARGE SCALE GENOMIC DNA]</scope>
    <source>
        <strain evidence="3">ATCC MYA-4605 / CBS 113480</strain>
    </source>
</reference>
<organism evidence="2 3">
    <name type="scientific">Arthroderma otae (strain ATCC MYA-4605 / CBS 113480)</name>
    <name type="common">Microsporum canis</name>
    <dbReference type="NCBI Taxonomy" id="554155"/>
    <lineage>
        <taxon>Eukaryota</taxon>
        <taxon>Fungi</taxon>
        <taxon>Dikarya</taxon>
        <taxon>Ascomycota</taxon>
        <taxon>Pezizomycotina</taxon>
        <taxon>Eurotiomycetes</taxon>
        <taxon>Eurotiomycetidae</taxon>
        <taxon>Onygenales</taxon>
        <taxon>Arthrodermataceae</taxon>
        <taxon>Microsporum</taxon>
    </lineage>
</organism>
<feature type="domain" description="Protein kinase" evidence="1">
    <location>
        <begin position="1"/>
        <end position="262"/>
    </location>
</feature>
<accession>C5FLR1</accession>
<dbReference type="GO" id="GO:0005524">
    <property type="term" value="F:ATP binding"/>
    <property type="evidence" value="ECO:0007669"/>
    <property type="project" value="InterPro"/>
</dbReference>
<keyword evidence="3" id="KW-1185">Reference proteome</keyword>
<dbReference type="InterPro" id="IPR053235">
    <property type="entry name" value="Ser_Thr_kinase"/>
</dbReference>